<dbReference type="AlphaFoldDB" id="A0A5B2U2Y0"/>
<reference evidence="1 2" key="1">
    <citation type="journal article" date="2015" name="Int. J. Syst. Evol. Microbiol.">
        <title>Chryseobacterium sediminis sp. nov., isolated from a river sediment.</title>
        <authorList>
            <person name="Kampfer P."/>
            <person name="Busse H.J."/>
            <person name="McInroy J.A."/>
            <person name="Glaeser S.P."/>
        </authorList>
    </citation>
    <scope>NUCLEOTIDE SEQUENCE [LARGE SCALE GENOMIC DNA]</scope>
    <source>
        <strain evidence="1 2">IMT-174</strain>
    </source>
</reference>
<evidence type="ECO:0000313" key="1">
    <source>
        <dbReference type="EMBL" id="KAA2221086.1"/>
    </source>
</evidence>
<proteinExistence type="predicted"/>
<name>A0A5B2U2Y0_9FLAO</name>
<sequence>MKALKSSKTLKFDLEDNQDVFLEITVSTTATCNTLVTIPDVKEFEYEKREKIGTFKDLKGKTIEINHEFSFEGIPKKNLDNAIQQTQITYSVLNVIGPLQPFKKRTSKDLDSDDRISSVKFITIEHITL</sequence>
<gene>
    <name evidence="1" type="ORF">FW780_12320</name>
</gene>
<dbReference type="Proteomes" id="UP000323082">
    <property type="component" value="Unassembled WGS sequence"/>
</dbReference>
<protein>
    <submittedName>
        <fullName evidence="1">Uncharacterized protein</fullName>
    </submittedName>
</protein>
<evidence type="ECO:0000313" key="2">
    <source>
        <dbReference type="Proteomes" id="UP000323082"/>
    </source>
</evidence>
<dbReference type="RefSeq" id="WP_149833902.1">
    <property type="nucleotide sequence ID" value="NZ_VUNZ01000002.1"/>
</dbReference>
<dbReference type="EMBL" id="VUNZ01000002">
    <property type="protein sequence ID" value="KAA2221086.1"/>
    <property type="molecule type" value="Genomic_DNA"/>
</dbReference>
<dbReference type="OrthoDB" id="9856136at2"/>
<accession>A0A5B2U2Y0</accession>
<organism evidence="1 2">
    <name type="scientific">Chryseobacterium sediminis</name>
    <dbReference type="NCBI Taxonomy" id="1679494"/>
    <lineage>
        <taxon>Bacteria</taxon>
        <taxon>Pseudomonadati</taxon>
        <taxon>Bacteroidota</taxon>
        <taxon>Flavobacteriia</taxon>
        <taxon>Flavobacteriales</taxon>
        <taxon>Weeksellaceae</taxon>
        <taxon>Chryseobacterium group</taxon>
        <taxon>Chryseobacterium</taxon>
    </lineage>
</organism>
<comment type="caution">
    <text evidence="1">The sequence shown here is derived from an EMBL/GenBank/DDBJ whole genome shotgun (WGS) entry which is preliminary data.</text>
</comment>